<dbReference type="SUPFAM" id="SSF50249">
    <property type="entry name" value="Nucleic acid-binding proteins"/>
    <property type="match status" value="1"/>
</dbReference>
<sequence>MQICCRRYPDLLVHRSLAALIEGKQKPPLDVEATEAICDVCNDINKNMREADKACGLAVLNIYLRRQKEAMDTIGIVLTVDEHSLSVFLPEVDSEIVRGNGIKLN</sequence>
<dbReference type="VEuPathDB" id="ToxoDB:ETH2_1477900"/>
<dbReference type="GO" id="GO:0006402">
    <property type="term" value="P:mRNA catabolic process"/>
    <property type="evidence" value="ECO:0007669"/>
    <property type="project" value="TreeGrafter"/>
</dbReference>
<accession>U6KJ54</accession>
<evidence type="ECO:0000313" key="1">
    <source>
        <dbReference type="EMBL" id="CDJ37949.1"/>
    </source>
</evidence>
<dbReference type="EMBL" id="HG673797">
    <property type="protein sequence ID" value="CDJ37949.1"/>
    <property type="molecule type" value="Genomic_DNA"/>
</dbReference>
<dbReference type="OrthoDB" id="345485at2759"/>
<dbReference type="GO" id="GO:0000175">
    <property type="term" value="F:3'-5'-RNA exonuclease activity"/>
    <property type="evidence" value="ECO:0007669"/>
    <property type="project" value="TreeGrafter"/>
</dbReference>
<proteinExistence type="predicted"/>
<reference evidence="1" key="2">
    <citation type="submission" date="2013-10" db="EMBL/GenBank/DDBJ databases">
        <authorList>
            <person name="Aslett M."/>
        </authorList>
    </citation>
    <scope>NUCLEOTIDE SEQUENCE [LARGE SCALE GENOMIC DNA]</scope>
    <source>
        <strain evidence="1">Houghton</strain>
    </source>
</reference>
<dbReference type="Proteomes" id="UP000030747">
    <property type="component" value="Unassembled WGS sequence"/>
</dbReference>
<protein>
    <submittedName>
        <fullName evidence="1">Uncharacterized protein</fullName>
    </submittedName>
</protein>
<dbReference type="InterPro" id="IPR012340">
    <property type="entry name" value="NA-bd_OB-fold"/>
</dbReference>
<dbReference type="VEuPathDB" id="ToxoDB:ETH_00002690"/>
<dbReference type="GO" id="GO:0000932">
    <property type="term" value="C:P-body"/>
    <property type="evidence" value="ECO:0007669"/>
    <property type="project" value="TreeGrafter"/>
</dbReference>
<dbReference type="PANTHER" id="PTHR23355">
    <property type="entry name" value="RIBONUCLEASE"/>
    <property type="match status" value="1"/>
</dbReference>
<organism evidence="1 2">
    <name type="scientific">Eimeria tenella</name>
    <name type="common">Coccidian parasite</name>
    <dbReference type="NCBI Taxonomy" id="5802"/>
    <lineage>
        <taxon>Eukaryota</taxon>
        <taxon>Sar</taxon>
        <taxon>Alveolata</taxon>
        <taxon>Apicomplexa</taxon>
        <taxon>Conoidasida</taxon>
        <taxon>Coccidia</taxon>
        <taxon>Eucoccidiorida</taxon>
        <taxon>Eimeriorina</taxon>
        <taxon>Eimeriidae</taxon>
        <taxon>Eimeria</taxon>
    </lineage>
</organism>
<dbReference type="InterPro" id="IPR050180">
    <property type="entry name" value="RNR_Ribonuclease"/>
</dbReference>
<dbReference type="AlphaFoldDB" id="U6KJ54"/>
<name>U6KJ54_EIMTE</name>
<dbReference type="PANTHER" id="PTHR23355:SF9">
    <property type="entry name" value="DIS3-LIKE EXONUCLEASE 2"/>
    <property type="match status" value="1"/>
</dbReference>
<evidence type="ECO:0000313" key="2">
    <source>
        <dbReference type="Proteomes" id="UP000030747"/>
    </source>
</evidence>
<gene>
    <name evidence="1" type="ORF">ETH_00002690</name>
</gene>
<keyword evidence="2" id="KW-1185">Reference proteome</keyword>
<reference evidence="1" key="1">
    <citation type="submission" date="2013-10" db="EMBL/GenBank/DDBJ databases">
        <title>Genomic analysis of the causative agents of coccidiosis in chickens.</title>
        <authorList>
            <person name="Reid A.J."/>
            <person name="Blake D."/>
            <person name="Billington K."/>
            <person name="Browne H."/>
            <person name="Dunn M."/>
            <person name="Hung S."/>
            <person name="Kawahara F."/>
            <person name="Miranda-Saavedra D."/>
            <person name="Mourier T."/>
            <person name="Nagra H."/>
            <person name="Otto T.D."/>
            <person name="Rawlings N."/>
            <person name="Sanchez A."/>
            <person name="Sanders M."/>
            <person name="Subramaniam C."/>
            <person name="Tay Y."/>
            <person name="Dear P."/>
            <person name="Doerig C."/>
            <person name="Gruber A."/>
            <person name="Parkinson J."/>
            <person name="Shirley M."/>
            <person name="Wan K.L."/>
            <person name="Berriman M."/>
            <person name="Tomley F."/>
            <person name="Pain A."/>
        </authorList>
    </citation>
    <scope>NUCLEOTIDE SEQUENCE [LARGE SCALE GENOMIC DNA]</scope>
    <source>
        <strain evidence="1">Houghton</strain>
    </source>
</reference>
<dbReference type="RefSeq" id="XP_013228787.1">
    <property type="nucleotide sequence ID" value="XM_013373333.1"/>
</dbReference>
<dbReference type="GeneID" id="25249751"/>